<dbReference type="Proteomes" id="UP000598271">
    <property type="component" value="Unassembled WGS sequence"/>
</dbReference>
<dbReference type="PANTHER" id="PTHR43133:SF46">
    <property type="entry name" value="RNA POLYMERASE SIGMA-70 FACTOR ECF SUBFAMILY"/>
    <property type="match status" value="1"/>
</dbReference>
<feature type="domain" description="RNA polymerase sigma-70 region 2" evidence="5">
    <location>
        <begin position="60"/>
        <end position="125"/>
    </location>
</feature>
<dbReference type="SUPFAM" id="SSF88659">
    <property type="entry name" value="Sigma3 and sigma4 domains of RNA polymerase sigma factors"/>
    <property type="match status" value="1"/>
</dbReference>
<evidence type="ECO:0000313" key="7">
    <source>
        <dbReference type="EMBL" id="GHB79756.1"/>
    </source>
</evidence>
<proteinExistence type="inferred from homology"/>
<dbReference type="NCBIfam" id="TIGR02985">
    <property type="entry name" value="Sig70_bacteroi1"/>
    <property type="match status" value="1"/>
</dbReference>
<dbReference type="InterPro" id="IPR007627">
    <property type="entry name" value="RNA_pol_sigma70_r2"/>
</dbReference>
<comment type="caution">
    <text evidence="7">The sequence shown here is derived from an EMBL/GenBank/DDBJ whole genome shotgun (WGS) entry which is preliminary data.</text>
</comment>
<dbReference type="Pfam" id="PF04542">
    <property type="entry name" value="Sigma70_r2"/>
    <property type="match status" value="1"/>
</dbReference>
<dbReference type="Gene3D" id="1.10.10.10">
    <property type="entry name" value="Winged helix-like DNA-binding domain superfamily/Winged helix DNA-binding domain"/>
    <property type="match status" value="1"/>
</dbReference>
<keyword evidence="3" id="KW-0731">Sigma factor</keyword>
<dbReference type="EMBL" id="BMXF01000004">
    <property type="protein sequence ID" value="GHB79756.1"/>
    <property type="molecule type" value="Genomic_DNA"/>
</dbReference>
<dbReference type="InterPro" id="IPR013325">
    <property type="entry name" value="RNA_pol_sigma_r2"/>
</dbReference>
<dbReference type="SUPFAM" id="SSF88946">
    <property type="entry name" value="Sigma2 domain of RNA polymerase sigma factors"/>
    <property type="match status" value="1"/>
</dbReference>
<comment type="similarity">
    <text evidence="1">Belongs to the sigma-70 factor family. ECF subfamily.</text>
</comment>
<dbReference type="InterPro" id="IPR036388">
    <property type="entry name" value="WH-like_DNA-bd_sf"/>
</dbReference>
<dbReference type="GO" id="GO:0003677">
    <property type="term" value="F:DNA binding"/>
    <property type="evidence" value="ECO:0007669"/>
    <property type="project" value="InterPro"/>
</dbReference>
<dbReference type="InterPro" id="IPR014284">
    <property type="entry name" value="RNA_pol_sigma-70_dom"/>
</dbReference>
<dbReference type="CDD" id="cd06171">
    <property type="entry name" value="Sigma70_r4"/>
    <property type="match status" value="1"/>
</dbReference>
<keyword evidence="2" id="KW-0805">Transcription regulation</keyword>
<name>A0A8J3GB73_9BACT</name>
<keyword evidence="4" id="KW-0804">Transcription</keyword>
<evidence type="ECO:0000256" key="2">
    <source>
        <dbReference type="ARBA" id="ARBA00023015"/>
    </source>
</evidence>
<dbReference type="GO" id="GO:0000428">
    <property type="term" value="C:DNA-directed RNA polymerase complex"/>
    <property type="evidence" value="ECO:0007669"/>
    <property type="project" value="UniProtKB-KW"/>
</dbReference>
<gene>
    <name evidence="7" type="ORF">GCM10007390_37380</name>
</gene>
<dbReference type="AlphaFoldDB" id="A0A8J3GB73"/>
<dbReference type="Gene3D" id="1.10.1740.10">
    <property type="match status" value="1"/>
</dbReference>
<organism evidence="7 8">
    <name type="scientific">Persicitalea jodogahamensis</name>
    <dbReference type="NCBI Taxonomy" id="402147"/>
    <lineage>
        <taxon>Bacteria</taxon>
        <taxon>Pseudomonadati</taxon>
        <taxon>Bacteroidota</taxon>
        <taxon>Cytophagia</taxon>
        <taxon>Cytophagales</taxon>
        <taxon>Spirosomataceae</taxon>
        <taxon>Persicitalea</taxon>
    </lineage>
</organism>
<evidence type="ECO:0000256" key="1">
    <source>
        <dbReference type="ARBA" id="ARBA00010641"/>
    </source>
</evidence>
<keyword evidence="7" id="KW-0240">DNA-directed RNA polymerase</keyword>
<feature type="domain" description="RNA polymerase sigma factor 70 region 4 type 2" evidence="6">
    <location>
        <begin position="159"/>
        <end position="210"/>
    </location>
</feature>
<dbReference type="NCBIfam" id="TIGR02937">
    <property type="entry name" value="sigma70-ECF"/>
    <property type="match status" value="1"/>
</dbReference>
<evidence type="ECO:0000313" key="8">
    <source>
        <dbReference type="Proteomes" id="UP000598271"/>
    </source>
</evidence>
<dbReference type="PANTHER" id="PTHR43133">
    <property type="entry name" value="RNA POLYMERASE ECF-TYPE SIGMA FACTO"/>
    <property type="match status" value="1"/>
</dbReference>
<evidence type="ECO:0000256" key="4">
    <source>
        <dbReference type="ARBA" id="ARBA00023163"/>
    </source>
</evidence>
<evidence type="ECO:0000259" key="6">
    <source>
        <dbReference type="Pfam" id="PF08281"/>
    </source>
</evidence>
<dbReference type="InterPro" id="IPR014327">
    <property type="entry name" value="RNA_pol_sigma70_bacteroid"/>
</dbReference>
<dbReference type="InterPro" id="IPR013324">
    <property type="entry name" value="RNA_pol_sigma_r3/r4-like"/>
</dbReference>
<dbReference type="InterPro" id="IPR039425">
    <property type="entry name" value="RNA_pol_sigma-70-like"/>
</dbReference>
<evidence type="ECO:0000256" key="3">
    <source>
        <dbReference type="ARBA" id="ARBA00023082"/>
    </source>
</evidence>
<keyword evidence="8" id="KW-1185">Reference proteome</keyword>
<dbReference type="Pfam" id="PF08281">
    <property type="entry name" value="Sigma70_r4_2"/>
    <property type="match status" value="1"/>
</dbReference>
<evidence type="ECO:0000259" key="5">
    <source>
        <dbReference type="Pfam" id="PF04542"/>
    </source>
</evidence>
<dbReference type="InterPro" id="IPR013249">
    <property type="entry name" value="RNA_pol_sigma70_r4_t2"/>
</dbReference>
<dbReference type="GO" id="GO:0016987">
    <property type="term" value="F:sigma factor activity"/>
    <property type="evidence" value="ECO:0007669"/>
    <property type="project" value="UniProtKB-KW"/>
</dbReference>
<accession>A0A8J3GB73</accession>
<reference evidence="7 8" key="1">
    <citation type="journal article" date="2014" name="Int. J. Syst. Evol. Microbiol.">
        <title>Complete genome sequence of Corynebacterium casei LMG S-19264T (=DSM 44701T), isolated from a smear-ripened cheese.</title>
        <authorList>
            <consortium name="US DOE Joint Genome Institute (JGI-PGF)"/>
            <person name="Walter F."/>
            <person name="Albersmeier A."/>
            <person name="Kalinowski J."/>
            <person name="Ruckert C."/>
        </authorList>
    </citation>
    <scope>NUCLEOTIDE SEQUENCE [LARGE SCALE GENOMIC DNA]</scope>
    <source>
        <strain evidence="7 8">KCTC 12866</strain>
    </source>
</reference>
<sequence>MRVISVLSENDSMIDPKPKTIFQKERAPVPGSEGSSRQLDDELLLRQTFAEDARTGLELLFRRYHAPLCSHAVRFVYSKQIAEDLVGEVFFQFYKSEAYSKISTSYLSYLFRSVRNEAYTYLRRELARTSPLSADSENQQATQAVSPDAEIHYNQLYLKVNEAIAQLPAQCQRVFLLSRFEDKKYQEIADELHISPKTVEAHISKALRHLRQALQHDWMTH</sequence>
<dbReference type="GO" id="GO:0006352">
    <property type="term" value="P:DNA-templated transcription initiation"/>
    <property type="evidence" value="ECO:0007669"/>
    <property type="project" value="InterPro"/>
</dbReference>
<protein>
    <submittedName>
        <fullName evidence="7">DNA-directed RNA polymerase sigma-70 factor</fullName>
    </submittedName>
</protein>